<dbReference type="CDD" id="cd00568">
    <property type="entry name" value="TPP_enzymes"/>
    <property type="match status" value="1"/>
</dbReference>
<dbReference type="EMBL" id="JASVWF010000002">
    <property type="protein sequence ID" value="MDL5156223.1"/>
    <property type="molecule type" value="Genomic_DNA"/>
</dbReference>
<feature type="region of interest" description="Disordered" evidence="5">
    <location>
        <begin position="555"/>
        <end position="581"/>
    </location>
</feature>
<evidence type="ECO:0000259" key="7">
    <source>
        <dbReference type="Pfam" id="PF02775"/>
    </source>
</evidence>
<comment type="cofactor">
    <cofactor evidence="1">
        <name>thiamine diphosphate</name>
        <dbReference type="ChEBI" id="CHEBI:58937"/>
    </cofactor>
</comment>
<comment type="caution">
    <text evidence="9">The sequence shown here is derived from an EMBL/GenBank/DDBJ whole genome shotgun (WGS) entry which is preliminary data.</text>
</comment>
<dbReference type="InterPro" id="IPR000399">
    <property type="entry name" value="TPP-bd_CS"/>
</dbReference>
<dbReference type="Pfam" id="PF02775">
    <property type="entry name" value="TPP_enzyme_C"/>
    <property type="match status" value="1"/>
</dbReference>
<keyword evidence="3 4" id="KW-0786">Thiamine pyrophosphate</keyword>
<dbReference type="PANTHER" id="PTHR18968">
    <property type="entry name" value="THIAMINE PYROPHOSPHATE ENZYMES"/>
    <property type="match status" value="1"/>
</dbReference>
<dbReference type="SUPFAM" id="SSF52518">
    <property type="entry name" value="Thiamin diphosphate-binding fold (THDP-binding)"/>
    <property type="match status" value="2"/>
</dbReference>
<dbReference type="InterPro" id="IPR012000">
    <property type="entry name" value="Thiamin_PyroP_enz_cen_dom"/>
</dbReference>
<dbReference type="Proteomes" id="UP001231924">
    <property type="component" value="Unassembled WGS sequence"/>
</dbReference>
<dbReference type="InterPro" id="IPR012001">
    <property type="entry name" value="Thiamin_PyroP_enz_TPP-bd_dom"/>
</dbReference>
<evidence type="ECO:0000256" key="5">
    <source>
        <dbReference type="SAM" id="MobiDB-lite"/>
    </source>
</evidence>
<dbReference type="InterPro" id="IPR045229">
    <property type="entry name" value="TPP_enz"/>
</dbReference>
<keyword evidence="10" id="KW-1185">Reference proteome</keyword>
<dbReference type="Gene3D" id="3.40.50.970">
    <property type="match status" value="2"/>
</dbReference>
<dbReference type="CDD" id="cd07035">
    <property type="entry name" value="TPP_PYR_POX_like"/>
    <property type="match status" value="1"/>
</dbReference>
<dbReference type="InterPro" id="IPR011766">
    <property type="entry name" value="TPP_enzyme_TPP-bd"/>
</dbReference>
<dbReference type="PANTHER" id="PTHR18968:SF13">
    <property type="entry name" value="ACETOLACTATE SYNTHASE CATALYTIC SUBUNIT, MITOCHONDRIAL"/>
    <property type="match status" value="1"/>
</dbReference>
<reference evidence="9 10" key="1">
    <citation type="submission" date="2023-06" db="EMBL/GenBank/DDBJ databases">
        <title>Actinomycetospora Odt1-22.</title>
        <authorList>
            <person name="Supong K."/>
        </authorList>
    </citation>
    <scope>NUCLEOTIDE SEQUENCE [LARGE SCALE GENOMIC DNA]</scope>
    <source>
        <strain evidence="9 10">Odt1-22</strain>
    </source>
</reference>
<dbReference type="Pfam" id="PF02776">
    <property type="entry name" value="TPP_enzyme_N"/>
    <property type="match status" value="1"/>
</dbReference>
<dbReference type="RefSeq" id="WP_286052479.1">
    <property type="nucleotide sequence ID" value="NZ_JASVWF010000002.1"/>
</dbReference>
<name>A0ABT7M9X9_9PSEU</name>
<dbReference type="SUPFAM" id="SSF52467">
    <property type="entry name" value="DHS-like NAD/FAD-binding domain"/>
    <property type="match status" value="1"/>
</dbReference>
<feature type="domain" description="Thiamine pyrophosphate enzyme TPP-binding" evidence="7">
    <location>
        <begin position="401"/>
        <end position="548"/>
    </location>
</feature>
<organism evidence="9 10">
    <name type="scientific">Actinomycetospora termitidis</name>
    <dbReference type="NCBI Taxonomy" id="3053470"/>
    <lineage>
        <taxon>Bacteria</taxon>
        <taxon>Bacillati</taxon>
        <taxon>Actinomycetota</taxon>
        <taxon>Actinomycetes</taxon>
        <taxon>Pseudonocardiales</taxon>
        <taxon>Pseudonocardiaceae</taxon>
        <taxon>Actinomycetospora</taxon>
    </lineage>
</organism>
<dbReference type="InterPro" id="IPR029061">
    <property type="entry name" value="THDP-binding"/>
</dbReference>
<accession>A0ABT7M9X9</accession>
<evidence type="ECO:0000259" key="6">
    <source>
        <dbReference type="Pfam" id="PF00205"/>
    </source>
</evidence>
<proteinExistence type="inferred from homology"/>
<feature type="domain" description="Thiamine pyrophosphate enzyme N-terminal TPP-binding" evidence="8">
    <location>
        <begin position="5"/>
        <end position="116"/>
    </location>
</feature>
<gene>
    <name evidence="9" type="ORF">QRT03_09665</name>
</gene>
<dbReference type="InterPro" id="IPR029035">
    <property type="entry name" value="DHS-like_NAD/FAD-binding_dom"/>
</dbReference>
<dbReference type="NCBIfam" id="NF004772">
    <property type="entry name" value="PRK06112.1"/>
    <property type="match status" value="1"/>
</dbReference>
<evidence type="ECO:0000256" key="3">
    <source>
        <dbReference type="ARBA" id="ARBA00023052"/>
    </source>
</evidence>
<feature type="domain" description="Thiamine pyrophosphate enzyme central" evidence="6">
    <location>
        <begin position="192"/>
        <end position="332"/>
    </location>
</feature>
<dbReference type="PROSITE" id="PS00187">
    <property type="entry name" value="TPP_ENZYMES"/>
    <property type="match status" value="1"/>
</dbReference>
<evidence type="ECO:0000256" key="4">
    <source>
        <dbReference type="RuleBase" id="RU362132"/>
    </source>
</evidence>
<protein>
    <submittedName>
        <fullName evidence="9">Acetolactate synthase catalytic subunit</fullName>
    </submittedName>
</protein>
<comment type="similarity">
    <text evidence="2 4">Belongs to the TPP enzyme family.</text>
</comment>
<evidence type="ECO:0000256" key="2">
    <source>
        <dbReference type="ARBA" id="ARBA00007812"/>
    </source>
</evidence>
<evidence type="ECO:0000256" key="1">
    <source>
        <dbReference type="ARBA" id="ARBA00001964"/>
    </source>
</evidence>
<evidence type="ECO:0000259" key="8">
    <source>
        <dbReference type="Pfam" id="PF02776"/>
    </source>
</evidence>
<dbReference type="Gene3D" id="3.40.50.1220">
    <property type="entry name" value="TPP-binding domain"/>
    <property type="match status" value="1"/>
</dbReference>
<dbReference type="Pfam" id="PF00205">
    <property type="entry name" value="TPP_enzyme_M"/>
    <property type="match status" value="1"/>
</dbReference>
<sequence length="581" mass="61104">MTDRTVAIALAEGLRRHGVSTVFGQSLPSALFLATPAVGIRQVAYRTENAGGAMADGYARTTGRVGVVAAQNGPAATLLVPPLAEAIKASVPILALVQDVPLANRDRNAFQEFDHRSLFASCTKWLRTLDDPERVDDLLDMALTEACSGRPGPVALLLPRDVLVRPAPSAPSRRANLGAYPLDRTVPLDDDLARAADLIASARSPLLIAGGGVHLSGAARAVAELQEQAALPVATTTMGKGAVDETHPLSVGVVSNYMGSTSASHHLRDLVADSDVVVLVGSRTNENGTDAWRALPDGATFVQIDVDSAEIGRNYESGVRLRGDARATCAALLARLRKLDLTTRSDARSGVEERIRQARAHHERDVADLIGSDAVPIRPERVAAEIDGVLADHDAVVTADASYSTIWMGNFLRARRPGQRFLAPRGLAGLGWGVPLALGAKAAAPGTTVVSLVGDGGFGHVWSELETATREDLPVVVVLLDNGILGFQKHVELVQFGEHTTATDFAPVDHSAVARACGAEAACVTEPAELAPALRKAVDSGRTWLIEVRCDPHARPPITGWAGTPEPGEPQLAEERSGAPS</sequence>
<evidence type="ECO:0000313" key="10">
    <source>
        <dbReference type="Proteomes" id="UP001231924"/>
    </source>
</evidence>
<evidence type="ECO:0000313" key="9">
    <source>
        <dbReference type="EMBL" id="MDL5156223.1"/>
    </source>
</evidence>